<evidence type="ECO:0000256" key="5">
    <source>
        <dbReference type="ARBA" id="ARBA00023136"/>
    </source>
</evidence>
<feature type="transmembrane region" description="Helical" evidence="6">
    <location>
        <begin position="153"/>
        <end position="176"/>
    </location>
</feature>
<evidence type="ECO:0000256" key="2">
    <source>
        <dbReference type="ARBA" id="ARBA00009853"/>
    </source>
</evidence>
<evidence type="ECO:0000256" key="6">
    <source>
        <dbReference type="SAM" id="Phobius"/>
    </source>
</evidence>
<organism evidence="8 9">
    <name type="scientific">Roseococcus suduntuyensis</name>
    <dbReference type="NCBI Taxonomy" id="455361"/>
    <lineage>
        <taxon>Bacteria</taxon>
        <taxon>Pseudomonadati</taxon>
        <taxon>Pseudomonadota</taxon>
        <taxon>Alphaproteobacteria</taxon>
        <taxon>Acetobacterales</taxon>
        <taxon>Roseomonadaceae</taxon>
        <taxon>Roseococcus</taxon>
    </lineage>
</organism>
<feature type="transmembrane region" description="Helical" evidence="6">
    <location>
        <begin position="12"/>
        <end position="31"/>
    </location>
</feature>
<keyword evidence="5 6" id="KW-0472">Membrane</keyword>
<dbReference type="PANTHER" id="PTHR22911:SF6">
    <property type="entry name" value="SOLUTE CARRIER FAMILY 35 MEMBER G1"/>
    <property type="match status" value="1"/>
</dbReference>
<dbReference type="RefSeq" id="WP_184383117.1">
    <property type="nucleotide sequence ID" value="NZ_JACIDJ010000002.1"/>
</dbReference>
<keyword evidence="3 6" id="KW-0812">Transmembrane</keyword>
<comment type="similarity">
    <text evidence="2">Belongs to the drug/metabolite transporter (DMT) superfamily. 10 TMS drug/metabolite exporter (DME) (TC 2.A.7.3) family.</text>
</comment>
<gene>
    <name evidence="8" type="ORF">GGQ83_001449</name>
</gene>
<evidence type="ECO:0000313" key="8">
    <source>
        <dbReference type="EMBL" id="MBB3898012.1"/>
    </source>
</evidence>
<evidence type="ECO:0000256" key="1">
    <source>
        <dbReference type="ARBA" id="ARBA00004141"/>
    </source>
</evidence>
<keyword evidence="9" id="KW-1185">Reference proteome</keyword>
<proteinExistence type="inferred from homology"/>
<evidence type="ECO:0000259" key="7">
    <source>
        <dbReference type="Pfam" id="PF00892"/>
    </source>
</evidence>
<dbReference type="AlphaFoldDB" id="A0A840AAT9"/>
<keyword evidence="4 6" id="KW-1133">Transmembrane helix</keyword>
<dbReference type="PANTHER" id="PTHR22911">
    <property type="entry name" value="ACYL-MALONYL CONDENSING ENZYME-RELATED"/>
    <property type="match status" value="1"/>
</dbReference>
<dbReference type="EMBL" id="JACIDJ010000002">
    <property type="protein sequence ID" value="MBB3898012.1"/>
    <property type="molecule type" value="Genomic_DNA"/>
</dbReference>
<dbReference type="InterPro" id="IPR000620">
    <property type="entry name" value="EamA_dom"/>
</dbReference>
<reference evidence="8 9" key="1">
    <citation type="submission" date="2020-08" db="EMBL/GenBank/DDBJ databases">
        <title>Genomic Encyclopedia of Type Strains, Phase IV (KMG-IV): sequencing the most valuable type-strain genomes for metagenomic binning, comparative biology and taxonomic classification.</title>
        <authorList>
            <person name="Goeker M."/>
        </authorList>
    </citation>
    <scope>NUCLEOTIDE SEQUENCE [LARGE SCALE GENOMIC DNA]</scope>
    <source>
        <strain evidence="8 9">DSM 19979</strain>
    </source>
</reference>
<comment type="subcellular location">
    <subcellularLocation>
        <location evidence="1">Membrane</location>
        <topology evidence="1">Multi-pass membrane protein</topology>
    </subcellularLocation>
</comment>
<evidence type="ECO:0000256" key="4">
    <source>
        <dbReference type="ARBA" id="ARBA00022989"/>
    </source>
</evidence>
<feature type="transmembrane region" description="Helical" evidence="6">
    <location>
        <begin position="270"/>
        <end position="287"/>
    </location>
</feature>
<protein>
    <submittedName>
        <fullName evidence="8">Drug/metabolite transporter (DMT)-like permease</fullName>
    </submittedName>
</protein>
<feature type="transmembrane region" description="Helical" evidence="6">
    <location>
        <begin position="77"/>
        <end position="94"/>
    </location>
</feature>
<dbReference type="InterPro" id="IPR037185">
    <property type="entry name" value="EmrE-like"/>
</dbReference>
<sequence>MALRHDARRGALLMLGATALFTLMGALVKLVGDRIHFLEIMFFRSVLALPVVLLIVARMGHGVRLRTQRLPQHVGRALTGTMAMSCAFFSLTVLPLAEQTALTFTTPLFVTLLAIPFLGERVGIHRFSAVLLGFGGILVIALGQGAFQGRIDPWIALGMSIAVMHGVFSAMTTLLVRSLSATESSTTIVIWQSILMTCFTGLALPFVWVTPTPWEFLLLMGVGLVGGIAQVMLTEAYASAQVSSLGAYSYTGILWAVLLGWIFFGDTPGIATFLGAGLIVLAALYIMQREMRRGVKR</sequence>
<evidence type="ECO:0000256" key="3">
    <source>
        <dbReference type="ARBA" id="ARBA00022692"/>
    </source>
</evidence>
<accession>A0A840AAT9</accession>
<dbReference type="SUPFAM" id="SSF103481">
    <property type="entry name" value="Multidrug resistance efflux transporter EmrE"/>
    <property type="match status" value="2"/>
</dbReference>
<name>A0A840AAT9_9PROT</name>
<feature type="transmembrane region" description="Helical" evidence="6">
    <location>
        <begin position="100"/>
        <end position="118"/>
    </location>
</feature>
<feature type="domain" description="EamA" evidence="7">
    <location>
        <begin position="157"/>
        <end position="287"/>
    </location>
</feature>
<feature type="transmembrane region" description="Helical" evidence="6">
    <location>
        <begin position="130"/>
        <end position="147"/>
    </location>
</feature>
<feature type="transmembrane region" description="Helical" evidence="6">
    <location>
        <begin position="188"/>
        <end position="208"/>
    </location>
</feature>
<feature type="transmembrane region" description="Helical" evidence="6">
    <location>
        <begin position="214"/>
        <end position="233"/>
    </location>
</feature>
<dbReference type="Pfam" id="PF00892">
    <property type="entry name" value="EamA"/>
    <property type="match status" value="2"/>
</dbReference>
<dbReference type="GO" id="GO:0016020">
    <property type="term" value="C:membrane"/>
    <property type="evidence" value="ECO:0007669"/>
    <property type="project" value="UniProtKB-SubCell"/>
</dbReference>
<comment type="caution">
    <text evidence="8">The sequence shown here is derived from an EMBL/GenBank/DDBJ whole genome shotgun (WGS) entry which is preliminary data.</text>
</comment>
<evidence type="ECO:0000313" key="9">
    <source>
        <dbReference type="Proteomes" id="UP000553193"/>
    </source>
</evidence>
<feature type="transmembrane region" description="Helical" evidence="6">
    <location>
        <begin position="37"/>
        <end position="56"/>
    </location>
</feature>
<feature type="transmembrane region" description="Helical" evidence="6">
    <location>
        <begin position="245"/>
        <end position="264"/>
    </location>
</feature>
<dbReference type="Proteomes" id="UP000553193">
    <property type="component" value="Unassembled WGS sequence"/>
</dbReference>
<feature type="domain" description="EamA" evidence="7">
    <location>
        <begin position="9"/>
        <end position="141"/>
    </location>
</feature>